<proteinExistence type="predicted"/>
<dbReference type="PANTHER" id="PTHR39173:SF1">
    <property type="entry name" value="ACETYLTRANSFERASE"/>
    <property type="match status" value="1"/>
</dbReference>
<gene>
    <name evidence="2" type="ORF">EUV02_09370</name>
</gene>
<dbReference type="AlphaFoldDB" id="A0A4Y9EMW6"/>
<sequence length="213" mass="23128">MPVTTRLARPEAALLAAYVAALRRDWSPDNVRGLVTTREHLAAIAADSDAFLGSLHDPDARGAPITLPDGSTRPRLPGYVRWIIDDTGNFCGSIGFRWRPGGSTLPDWVPGHIGYAVVPWQRRRGHATRALALMLEEARDLGLAHVDLTAEADNLPSHAVIIANGGTVVDRFNKPETIGGAETLRFRIMLKASAPRQSAQKISIQSHNHLVTL</sequence>
<comment type="caution">
    <text evidence="2">The sequence shown here is derived from an EMBL/GenBank/DDBJ whole genome shotgun (WGS) entry which is preliminary data.</text>
</comment>
<dbReference type="Proteomes" id="UP000297737">
    <property type="component" value="Unassembled WGS sequence"/>
</dbReference>
<organism evidence="2 3">
    <name type="scientific">Glacieibacterium arshaanense</name>
    <dbReference type="NCBI Taxonomy" id="2511025"/>
    <lineage>
        <taxon>Bacteria</taxon>
        <taxon>Pseudomonadati</taxon>
        <taxon>Pseudomonadota</taxon>
        <taxon>Alphaproteobacteria</taxon>
        <taxon>Sphingomonadales</taxon>
        <taxon>Sphingosinicellaceae</taxon>
        <taxon>Glacieibacterium</taxon>
    </lineage>
</organism>
<feature type="domain" description="N-acetyltransferase" evidence="1">
    <location>
        <begin position="38"/>
        <end position="191"/>
    </location>
</feature>
<dbReference type="PROSITE" id="PS51186">
    <property type="entry name" value="GNAT"/>
    <property type="match status" value="1"/>
</dbReference>
<protein>
    <submittedName>
        <fullName evidence="2">GNAT family N-acetyltransferase</fullName>
    </submittedName>
</protein>
<evidence type="ECO:0000313" key="3">
    <source>
        <dbReference type="Proteomes" id="UP000297737"/>
    </source>
</evidence>
<dbReference type="Pfam" id="PF13302">
    <property type="entry name" value="Acetyltransf_3"/>
    <property type="match status" value="1"/>
</dbReference>
<dbReference type="EMBL" id="SIHO01000002">
    <property type="protein sequence ID" value="TFU03377.1"/>
    <property type="molecule type" value="Genomic_DNA"/>
</dbReference>
<name>A0A4Y9EMW6_9SPHN</name>
<dbReference type="OrthoDB" id="9804153at2"/>
<dbReference type="Gene3D" id="3.40.630.30">
    <property type="match status" value="1"/>
</dbReference>
<evidence type="ECO:0000313" key="2">
    <source>
        <dbReference type="EMBL" id="TFU03377.1"/>
    </source>
</evidence>
<reference evidence="2 3" key="1">
    <citation type="submission" date="2019-02" db="EMBL/GenBank/DDBJ databases">
        <title>Polymorphobacter sp. isolated from the lake at the Tibet of China.</title>
        <authorList>
            <person name="Li A."/>
        </authorList>
    </citation>
    <scope>NUCLEOTIDE SEQUENCE [LARGE SCALE GENOMIC DNA]</scope>
    <source>
        <strain evidence="2 3">DJ1R-1</strain>
    </source>
</reference>
<accession>A0A4Y9EMW6</accession>
<keyword evidence="2" id="KW-0808">Transferase</keyword>
<dbReference type="InterPro" id="IPR000182">
    <property type="entry name" value="GNAT_dom"/>
</dbReference>
<evidence type="ECO:0000259" key="1">
    <source>
        <dbReference type="PROSITE" id="PS51186"/>
    </source>
</evidence>
<dbReference type="SUPFAM" id="SSF55729">
    <property type="entry name" value="Acyl-CoA N-acyltransferases (Nat)"/>
    <property type="match status" value="1"/>
</dbReference>
<dbReference type="InterPro" id="IPR016181">
    <property type="entry name" value="Acyl_CoA_acyltransferase"/>
</dbReference>
<dbReference type="RefSeq" id="WP_135245969.1">
    <property type="nucleotide sequence ID" value="NZ_SIHO01000002.1"/>
</dbReference>
<dbReference type="CDD" id="cd04301">
    <property type="entry name" value="NAT_SF"/>
    <property type="match status" value="1"/>
</dbReference>
<dbReference type="GO" id="GO:0016747">
    <property type="term" value="F:acyltransferase activity, transferring groups other than amino-acyl groups"/>
    <property type="evidence" value="ECO:0007669"/>
    <property type="project" value="InterPro"/>
</dbReference>
<dbReference type="PANTHER" id="PTHR39173">
    <property type="entry name" value="ACETYLTRANSFERASE"/>
    <property type="match status" value="1"/>
</dbReference>
<keyword evidence="3" id="KW-1185">Reference proteome</keyword>